<organism evidence="14 15">
    <name type="scientific">Rozella allomycis (strain CSF55)</name>
    <dbReference type="NCBI Taxonomy" id="988480"/>
    <lineage>
        <taxon>Eukaryota</taxon>
        <taxon>Fungi</taxon>
        <taxon>Fungi incertae sedis</taxon>
        <taxon>Cryptomycota</taxon>
        <taxon>Cryptomycota incertae sedis</taxon>
        <taxon>Rozella</taxon>
    </lineage>
</organism>
<dbReference type="GO" id="GO:0005664">
    <property type="term" value="C:nuclear origin of replication recognition complex"/>
    <property type="evidence" value="ECO:0007669"/>
    <property type="project" value="TreeGrafter"/>
</dbReference>
<evidence type="ECO:0000256" key="6">
    <source>
        <dbReference type="ARBA" id="ARBA00022741"/>
    </source>
</evidence>
<evidence type="ECO:0000256" key="4">
    <source>
        <dbReference type="ARBA" id="ARBA00022705"/>
    </source>
</evidence>
<keyword evidence="7 11" id="KW-0067">ATP-binding</keyword>
<keyword evidence="6 11" id="KW-0547">Nucleotide-binding</keyword>
<sequence>MVSNRRITRSSTPESGFKWIESDKNRQSFSYDGRQFSTGQAISFTHEETNMFGVINICKQGKNKEPILLVNPLVENADLDQQCRLKKPRICERFLRIDQTIQIKIENLVGHINLTPTCMKRKRVDTVFVEFDYDGKKQSLTKTLLFKEDSEEEEEVKSEDEYLTASSIESEDEQVEEGSSSEEEMQVVLKTPTKKRKITQNTQKNRKKLMKMPILNESEVERKEAGTNFEKAREALHVSKVPRSLPCRENEYTDLFSSIYNSIEENQGCCIYIGGVPGQGKTAVVKEVIRQLEELSNSGQLRSFKFSEINGMKLTEPSQAYSKLWEMIGEETISSSQALDKLEKHFKKPNKKDCCVVLLDELDILVTQKQTVIYNFFDWPNCPKSSLIVIAIANTIDLPERMLKNRISSRMGMKRVNFQPYSHFQLMEIIKSRLGETNILSDDAIQLCARKVSAVSGDARRALDISRRAVEVAEQNGIAQVDILLMDKIIKEMYSSFAVQTIQHASFHQKMFLVSILSKSKSLGIQEIPLNQIITHYATVCRMHSIDPPHFSDLSIIASSLQHMNFITAETGNIEVSHKMRLNIQESELKFALKDEDFFKKILN</sequence>
<comment type="subunit">
    <text evidence="11">ORC is composed of six subunits.</text>
</comment>
<dbReference type="InterPro" id="IPR003593">
    <property type="entry name" value="AAA+_ATPase"/>
</dbReference>
<protein>
    <recommendedName>
        <fullName evidence="11">Origin recognition complex subunit 1</fullName>
    </recommendedName>
</protein>
<evidence type="ECO:0000259" key="13">
    <source>
        <dbReference type="SMART" id="SM00382"/>
    </source>
</evidence>
<comment type="similarity">
    <text evidence="2">Belongs to the CDC6/cdc18 family.</text>
</comment>
<dbReference type="InterPro" id="IPR050311">
    <property type="entry name" value="ORC1/CDC6"/>
</dbReference>
<proteinExistence type="inferred from homology"/>
<evidence type="ECO:0000256" key="11">
    <source>
        <dbReference type="RuleBase" id="RU365058"/>
    </source>
</evidence>
<evidence type="ECO:0000256" key="7">
    <source>
        <dbReference type="ARBA" id="ARBA00022840"/>
    </source>
</evidence>
<evidence type="ECO:0000256" key="9">
    <source>
        <dbReference type="ARBA" id="ARBA00023125"/>
    </source>
</evidence>
<dbReference type="GO" id="GO:0005524">
    <property type="term" value="F:ATP binding"/>
    <property type="evidence" value="ECO:0007669"/>
    <property type="project" value="UniProtKB-KW"/>
</dbReference>
<reference evidence="15" key="1">
    <citation type="journal article" date="2018" name="Nat. Microbiol.">
        <title>Leveraging single-cell genomics to expand the fungal tree of life.</title>
        <authorList>
            <person name="Ahrendt S.R."/>
            <person name="Quandt C.A."/>
            <person name="Ciobanu D."/>
            <person name="Clum A."/>
            <person name="Salamov A."/>
            <person name="Andreopoulos B."/>
            <person name="Cheng J.F."/>
            <person name="Woyke T."/>
            <person name="Pelin A."/>
            <person name="Henrissat B."/>
            <person name="Reynolds N.K."/>
            <person name="Benny G.L."/>
            <person name="Smith M.E."/>
            <person name="James T.Y."/>
            <person name="Grigoriev I.V."/>
        </authorList>
    </citation>
    <scope>NUCLEOTIDE SEQUENCE [LARGE SCALE GENOMIC DNA]</scope>
    <source>
        <strain evidence="15">CSF55</strain>
    </source>
</reference>
<dbReference type="InterPro" id="IPR015163">
    <property type="entry name" value="Cdc6_C"/>
</dbReference>
<dbReference type="Pfam" id="PF09079">
    <property type="entry name" value="WHD_Cdc6"/>
    <property type="match status" value="1"/>
</dbReference>
<dbReference type="SMART" id="SM00382">
    <property type="entry name" value="AAA"/>
    <property type="match status" value="1"/>
</dbReference>
<dbReference type="GO" id="GO:0016887">
    <property type="term" value="F:ATP hydrolysis activity"/>
    <property type="evidence" value="ECO:0007669"/>
    <property type="project" value="InterPro"/>
</dbReference>
<keyword evidence="14" id="KW-0378">Hydrolase</keyword>
<dbReference type="GO" id="GO:0046872">
    <property type="term" value="F:metal ion binding"/>
    <property type="evidence" value="ECO:0007669"/>
    <property type="project" value="UniProtKB-KW"/>
</dbReference>
<keyword evidence="4 11" id="KW-0235">DNA replication</keyword>
<dbReference type="InterPro" id="IPR027417">
    <property type="entry name" value="P-loop_NTPase"/>
</dbReference>
<dbReference type="SUPFAM" id="SSF46785">
    <property type="entry name" value="Winged helix' DNA-binding domain"/>
    <property type="match status" value="1"/>
</dbReference>
<dbReference type="EMBL" id="ML005029">
    <property type="protein sequence ID" value="RKP20716.1"/>
    <property type="molecule type" value="Genomic_DNA"/>
</dbReference>
<dbReference type="Pfam" id="PF17872">
    <property type="entry name" value="AAA_lid_10"/>
    <property type="match status" value="1"/>
</dbReference>
<comment type="similarity">
    <text evidence="3 11">Belongs to the ORC1 family.</text>
</comment>
<dbReference type="Gene3D" id="1.10.8.60">
    <property type="match status" value="1"/>
</dbReference>
<evidence type="ECO:0000313" key="15">
    <source>
        <dbReference type="Proteomes" id="UP000281549"/>
    </source>
</evidence>
<dbReference type="SUPFAM" id="SSF52540">
    <property type="entry name" value="P-loop containing nucleoside triphosphate hydrolases"/>
    <property type="match status" value="1"/>
</dbReference>
<evidence type="ECO:0000256" key="12">
    <source>
        <dbReference type="SAM" id="MobiDB-lite"/>
    </source>
</evidence>
<dbReference type="Gene3D" id="3.40.50.300">
    <property type="entry name" value="P-loop containing nucleotide triphosphate hydrolases"/>
    <property type="match status" value="1"/>
</dbReference>
<evidence type="ECO:0000256" key="10">
    <source>
        <dbReference type="ARBA" id="ARBA00023242"/>
    </source>
</evidence>
<dbReference type="InterPro" id="IPR036388">
    <property type="entry name" value="WH-like_DNA-bd_sf"/>
</dbReference>
<name>A0A4P9YM14_ROZAC</name>
<feature type="domain" description="AAA+ ATPase" evidence="13">
    <location>
        <begin position="267"/>
        <end position="417"/>
    </location>
</feature>
<dbReference type="CDD" id="cd18139">
    <property type="entry name" value="HLD_clamp_RarA"/>
    <property type="match status" value="1"/>
</dbReference>
<evidence type="ECO:0000256" key="3">
    <source>
        <dbReference type="ARBA" id="ARBA00008398"/>
    </source>
</evidence>
<evidence type="ECO:0000313" key="14">
    <source>
        <dbReference type="EMBL" id="RKP20716.1"/>
    </source>
</evidence>
<dbReference type="FunFam" id="3.40.50.300:FF:000199">
    <property type="entry name" value="Origin recognition complex subunit 1"/>
    <property type="match status" value="1"/>
</dbReference>
<keyword evidence="10 11" id="KW-0539">Nucleus</keyword>
<evidence type="ECO:0000256" key="1">
    <source>
        <dbReference type="ARBA" id="ARBA00004123"/>
    </source>
</evidence>
<feature type="compositionally biased region" description="Acidic residues" evidence="12">
    <location>
        <begin position="150"/>
        <end position="162"/>
    </location>
</feature>
<feature type="compositionally biased region" description="Acidic residues" evidence="12">
    <location>
        <begin position="169"/>
        <end position="185"/>
    </location>
</feature>
<dbReference type="InterPro" id="IPR041083">
    <property type="entry name" value="AAA_lid_10"/>
</dbReference>
<keyword evidence="9 11" id="KW-0238">DNA-binding</keyword>
<dbReference type="Pfam" id="PF00004">
    <property type="entry name" value="AAA"/>
    <property type="match status" value="1"/>
</dbReference>
<dbReference type="GO" id="GO:0033314">
    <property type="term" value="P:mitotic DNA replication checkpoint signaling"/>
    <property type="evidence" value="ECO:0007669"/>
    <property type="project" value="TreeGrafter"/>
</dbReference>
<keyword evidence="5" id="KW-0479">Metal-binding</keyword>
<dbReference type="AlphaFoldDB" id="A0A4P9YM14"/>
<comment type="subcellular location">
    <subcellularLocation>
        <location evidence="1 11">Nucleus</location>
    </subcellularLocation>
</comment>
<comment type="function">
    <text evidence="11">Component of the origin recognition complex (ORC) that binds origins of replication. DNA-binding is ATP-dependent, however specific DNA sequences that define origins of replication have not been identified so far. ORC is required to assemble the pre-replication complex necessary to initiate DNA replication.</text>
</comment>
<dbReference type="InterPro" id="IPR036390">
    <property type="entry name" value="WH_DNA-bd_sf"/>
</dbReference>
<evidence type="ECO:0000256" key="8">
    <source>
        <dbReference type="ARBA" id="ARBA00022842"/>
    </source>
</evidence>
<dbReference type="CDD" id="cd00009">
    <property type="entry name" value="AAA"/>
    <property type="match status" value="1"/>
</dbReference>
<dbReference type="Gene3D" id="1.10.10.10">
    <property type="entry name" value="Winged helix-like DNA-binding domain superfamily/Winged helix DNA-binding domain"/>
    <property type="match status" value="1"/>
</dbReference>
<dbReference type="PANTHER" id="PTHR10763:SF23">
    <property type="entry name" value="ORIGIN RECOGNITION COMPLEX SUBUNIT 1"/>
    <property type="match status" value="1"/>
</dbReference>
<dbReference type="PANTHER" id="PTHR10763">
    <property type="entry name" value="CELL DIVISION CONTROL PROTEIN 6-RELATED"/>
    <property type="match status" value="1"/>
</dbReference>
<dbReference type="InterPro" id="IPR003959">
    <property type="entry name" value="ATPase_AAA_core"/>
</dbReference>
<evidence type="ECO:0000256" key="5">
    <source>
        <dbReference type="ARBA" id="ARBA00022723"/>
    </source>
</evidence>
<dbReference type="GO" id="GO:0003688">
    <property type="term" value="F:DNA replication origin binding"/>
    <property type="evidence" value="ECO:0007669"/>
    <property type="project" value="TreeGrafter"/>
</dbReference>
<dbReference type="Proteomes" id="UP000281549">
    <property type="component" value="Unassembled WGS sequence"/>
</dbReference>
<gene>
    <name evidence="14" type="ORF">ROZALSC1DRAFT_27830</name>
</gene>
<feature type="region of interest" description="Disordered" evidence="12">
    <location>
        <begin position="150"/>
        <end position="188"/>
    </location>
</feature>
<evidence type="ECO:0000256" key="2">
    <source>
        <dbReference type="ARBA" id="ARBA00006184"/>
    </source>
</evidence>
<accession>A0A4P9YM14</accession>
<dbReference type="GO" id="GO:0006270">
    <property type="term" value="P:DNA replication initiation"/>
    <property type="evidence" value="ECO:0007669"/>
    <property type="project" value="TreeGrafter"/>
</dbReference>
<keyword evidence="8" id="KW-0460">Magnesium</keyword>